<dbReference type="GeneID" id="54289993"/>
<feature type="signal peptide" evidence="1">
    <location>
        <begin position="1"/>
        <end position="20"/>
    </location>
</feature>
<accession>A0A6A5Y4F5</accession>
<gene>
    <name evidence="2" type="ORF">BU24DRAFT_469206</name>
</gene>
<feature type="chain" id="PRO_5025345713" evidence="1">
    <location>
        <begin position="21"/>
        <end position="144"/>
    </location>
</feature>
<proteinExistence type="predicted"/>
<sequence>MHSIIYLITIFIAFFENAHAFVDIATLLDDDDSRITTSQIRRKRNDDEGGNGFKERCRQISNLSKLIADAENQIILDEIAAESEKGFMKVEEFKMKAAEAVTKLAALEATPAMIEECKFTQPTRNDKRACRAIRRLPRVAGRYR</sequence>
<protein>
    <submittedName>
        <fullName evidence="2">Uncharacterized protein</fullName>
    </submittedName>
</protein>
<reference evidence="2" key="1">
    <citation type="journal article" date="2020" name="Stud. Mycol.">
        <title>101 Dothideomycetes genomes: a test case for predicting lifestyles and emergence of pathogens.</title>
        <authorList>
            <person name="Haridas S."/>
            <person name="Albert R."/>
            <person name="Binder M."/>
            <person name="Bloem J."/>
            <person name="Labutti K."/>
            <person name="Salamov A."/>
            <person name="Andreopoulos B."/>
            <person name="Baker S."/>
            <person name="Barry K."/>
            <person name="Bills G."/>
            <person name="Bluhm B."/>
            <person name="Cannon C."/>
            <person name="Castanera R."/>
            <person name="Culley D."/>
            <person name="Daum C."/>
            <person name="Ezra D."/>
            <person name="Gonzalez J."/>
            <person name="Henrissat B."/>
            <person name="Kuo A."/>
            <person name="Liang C."/>
            <person name="Lipzen A."/>
            <person name="Lutzoni F."/>
            <person name="Magnuson J."/>
            <person name="Mondo S."/>
            <person name="Nolan M."/>
            <person name="Ohm R."/>
            <person name="Pangilinan J."/>
            <person name="Park H.-J."/>
            <person name="Ramirez L."/>
            <person name="Alfaro M."/>
            <person name="Sun H."/>
            <person name="Tritt A."/>
            <person name="Yoshinaga Y."/>
            <person name="Zwiers L.-H."/>
            <person name="Turgeon B."/>
            <person name="Goodwin S."/>
            <person name="Spatafora J."/>
            <person name="Crous P."/>
            <person name="Grigoriev I."/>
        </authorList>
    </citation>
    <scope>NUCLEOTIDE SEQUENCE</scope>
    <source>
        <strain evidence="2">CBS 175.79</strain>
    </source>
</reference>
<evidence type="ECO:0000313" key="2">
    <source>
        <dbReference type="EMBL" id="KAF2020432.1"/>
    </source>
</evidence>
<evidence type="ECO:0000256" key="1">
    <source>
        <dbReference type="SAM" id="SignalP"/>
    </source>
</evidence>
<name>A0A6A5Y4F5_9PLEO</name>
<dbReference type="AlphaFoldDB" id="A0A6A5Y4F5"/>
<dbReference type="OrthoDB" id="5243723at2759"/>
<organism evidence="2 3">
    <name type="scientific">Aaosphaeria arxii CBS 175.79</name>
    <dbReference type="NCBI Taxonomy" id="1450172"/>
    <lineage>
        <taxon>Eukaryota</taxon>
        <taxon>Fungi</taxon>
        <taxon>Dikarya</taxon>
        <taxon>Ascomycota</taxon>
        <taxon>Pezizomycotina</taxon>
        <taxon>Dothideomycetes</taxon>
        <taxon>Pleosporomycetidae</taxon>
        <taxon>Pleosporales</taxon>
        <taxon>Pleosporales incertae sedis</taxon>
        <taxon>Aaosphaeria</taxon>
    </lineage>
</organism>
<keyword evidence="1" id="KW-0732">Signal</keyword>
<dbReference type="EMBL" id="ML978066">
    <property type="protein sequence ID" value="KAF2020432.1"/>
    <property type="molecule type" value="Genomic_DNA"/>
</dbReference>
<evidence type="ECO:0000313" key="3">
    <source>
        <dbReference type="Proteomes" id="UP000799778"/>
    </source>
</evidence>
<dbReference type="RefSeq" id="XP_033388771.1">
    <property type="nucleotide sequence ID" value="XM_033532596.1"/>
</dbReference>
<dbReference type="Proteomes" id="UP000799778">
    <property type="component" value="Unassembled WGS sequence"/>
</dbReference>
<keyword evidence="3" id="KW-1185">Reference proteome</keyword>